<feature type="region of interest" description="Disordered" evidence="3">
    <location>
        <begin position="291"/>
        <end position="331"/>
    </location>
</feature>
<evidence type="ECO:0000313" key="5">
    <source>
        <dbReference type="EMBL" id="KAJ3221419.1"/>
    </source>
</evidence>
<dbReference type="EMBL" id="JADGJW010000231">
    <property type="protein sequence ID" value="KAJ3221419.1"/>
    <property type="molecule type" value="Genomic_DNA"/>
</dbReference>
<comment type="caution">
    <text evidence="5">The sequence shown here is derived from an EMBL/GenBank/DDBJ whole genome shotgun (WGS) entry which is preliminary data.</text>
</comment>
<sequence>MSNKTEIGIWDEGVRAFEENDYLRAIEIWKDIADYSKIHFNLAIIFIKEKFWDDAFDALTRAIVCDDYLCVAYYVRAYCYYKCQDFEKCLDDYELCSLKMRSNTVVDYSQLGLQFKLFMSHVIFNKALCYFQLGQDAKGDSELLQAKQYLPQKKDDGNEDFSMIEKALNLGKGSIDYFEPCVISFNIIYKPPAQKVKNTEKVDYLGKSRVVAAANATDTFNGFSGTLIKKQTQIDAVNLPKMQANQPKSEAVKRSATVTISRNGTTVPQRKGSMMGGQSIRENNPQLFLRKGSLGSHTQSSSNYTSTNSSSSKTNNFDNQSVGWSSNGTSTTTSLDKIKVKCHFNDTRMILIPFDCQIENFIDKVKKKFYDQLSENSKLKLKYKDEDDELILITDQEDFVEALNNVGIEWGNFGGNNRFEIWCFT</sequence>
<dbReference type="SUPFAM" id="SSF48452">
    <property type="entry name" value="TPR-like"/>
    <property type="match status" value="1"/>
</dbReference>
<dbReference type="Proteomes" id="UP001211065">
    <property type="component" value="Unassembled WGS sequence"/>
</dbReference>
<dbReference type="InterPro" id="IPR053793">
    <property type="entry name" value="PB1-like"/>
</dbReference>
<evidence type="ECO:0000256" key="1">
    <source>
        <dbReference type="ARBA" id="ARBA00022737"/>
    </source>
</evidence>
<dbReference type="InterPro" id="IPR011990">
    <property type="entry name" value="TPR-like_helical_dom_sf"/>
</dbReference>
<evidence type="ECO:0000313" key="6">
    <source>
        <dbReference type="Proteomes" id="UP001211065"/>
    </source>
</evidence>
<dbReference type="Gene3D" id="3.10.20.90">
    <property type="entry name" value="Phosphatidylinositol 3-kinase Catalytic Subunit, Chain A, domain 1"/>
    <property type="match status" value="1"/>
</dbReference>
<dbReference type="CDD" id="cd05992">
    <property type="entry name" value="PB1"/>
    <property type="match status" value="1"/>
</dbReference>
<dbReference type="SMART" id="SM00028">
    <property type="entry name" value="TPR"/>
    <property type="match status" value="2"/>
</dbReference>
<dbReference type="PROSITE" id="PS51745">
    <property type="entry name" value="PB1"/>
    <property type="match status" value="1"/>
</dbReference>
<gene>
    <name evidence="5" type="ORF">HK099_003541</name>
</gene>
<name>A0AAD5U3A6_9FUNG</name>
<dbReference type="AlphaFoldDB" id="A0AAD5U3A6"/>
<proteinExistence type="predicted"/>
<keyword evidence="6" id="KW-1185">Reference proteome</keyword>
<dbReference type="InterPro" id="IPR051864">
    <property type="entry name" value="NCF2_NOXA1"/>
</dbReference>
<dbReference type="InterPro" id="IPR000270">
    <property type="entry name" value="PB1_dom"/>
</dbReference>
<dbReference type="InterPro" id="IPR019734">
    <property type="entry name" value="TPR_rpt"/>
</dbReference>
<dbReference type="PANTHER" id="PTHR15175">
    <property type="entry name" value="NEUTROPHIL CYTOSOLIC FACTOR 2, NEUTROPHIL NADPH OXIDASE FACTOR 2"/>
    <property type="match status" value="1"/>
</dbReference>
<reference evidence="5" key="1">
    <citation type="submission" date="2020-05" db="EMBL/GenBank/DDBJ databases">
        <title>Phylogenomic resolution of chytrid fungi.</title>
        <authorList>
            <person name="Stajich J.E."/>
            <person name="Amses K."/>
            <person name="Simmons R."/>
            <person name="Seto K."/>
            <person name="Myers J."/>
            <person name="Bonds A."/>
            <person name="Quandt C.A."/>
            <person name="Barry K."/>
            <person name="Liu P."/>
            <person name="Grigoriev I."/>
            <person name="Longcore J.E."/>
            <person name="James T.Y."/>
        </authorList>
    </citation>
    <scope>NUCLEOTIDE SEQUENCE</scope>
    <source>
        <strain evidence="5">JEL0476</strain>
    </source>
</reference>
<dbReference type="Pfam" id="PF00564">
    <property type="entry name" value="PB1"/>
    <property type="match status" value="1"/>
</dbReference>
<dbReference type="SUPFAM" id="SSF54277">
    <property type="entry name" value="CAD &amp; PB1 domains"/>
    <property type="match status" value="1"/>
</dbReference>
<accession>A0AAD5U3A6</accession>
<evidence type="ECO:0000256" key="3">
    <source>
        <dbReference type="SAM" id="MobiDB-lite"/>
    </source>
</evidence>
<feature type="domain" description="PB1" evidence="4">
    <location>
        <begin position="337"/>
        <end position="425"/>
    </location>
</feature>
<dbReference type="PANTHER" id="PTHR15175:SF0">
    <property type="entry name" value="SH3 DOMAIN-CONTAINING PROTEIN C23A1.17"/>
    <property type="match status" value="1"/>
</dbReference>
<evidence type="ECO:0000259" key="4">
    <source>
        <dbReference type="PROSITE" id="PS51745"/>
    </source>
</evidence>
<keyword evidence="1" id="KW-0677">Repeat</keyword>
<protein>
    <recommendedName>
        <fullName evidence="4">PB1 domain-containing protein</fullName>
    </recommendedName>
</protein>
<feature type="compositionally biased region" description="Low complexity" evidence="3">
    <location>
        <begin position="296"/>
        <end position="316"/>
    </location>
</feature>
<organism evidence="5 6">
    <name type="scientific">Clydaea vesicula</name>
    <dbReference type="NCBI Taxonomy" id="447962"/>
    <lineage>
        <taxon>Eukaryota</taxon>
        <taxon>Fungi</taxon>
        <taxon>Fungi incertae sedis</taxon>
        <taxon>Chytridiomycota</taxon>
        <taxon>Chytridiomycota incertae sedis</taxon>
        <taxon>Chytridiomycetes</taxon>
        <taxon>Lobulomycetales</taxon>
        <taxon>Lobulomycetaceae</taxon>
        <taxon>Clydaea</taxon>
    </lineage>
</organism>
<evidence type="ECO:0000256" key="2">
    <source>
        <dbReference type="ARBA" id="ARBA00022803"/>
    </source>
</evidence>
<dbReference type="SMART" id="SM00666">
    <property type="entry name" value="PB1"/>
    <property type="match status" value="1"/>
</dbReference>
<keyword evidence="2" id="KW-0802">TPR repeat</keyword>
<dbReference type="Gene3D" id="1.25.40.10">
    <property type="entry name" value="Tetratricopeptide repeat domain"/>
    <property type="match status" value="1"/>
</dbReference>